<evidence type="ECO:0000313" key="2">
    <source>
        <dbReference type="Proteomes" id="UP001222027"/>
    </source>
</evidence>
<keyword evidence="2" id="KW-1185">Reference proteome</keyword>
<name>A0AAV8RCH7_ENSVE</name>
<dbReference type="Proteomes" id="UP001222027">
    <property type="component" value="Unassembled WGS sequence"/>
</dbReference>
<proteinExistence type="predicted"/>
<dbReference type="EMBL" id="JAQQAF010000004">
    <property type="protein sequence ID" value="KAJ8493495.1"/>
    <property type="molecule type" value="Genomic_DNA"/>
</dbReference>
<evidence type="ECO:0000313" key="1">
    <source>
        <dbReference type="EMBL" id="KAJ8493495.1"/>
    </source>
</evidence>
<reference evidence="1 2" key="1">
    <citation type="submission" date="2022-12" db="EMBL/GenBank/DDBJ databases">
        <title>Chromosome-scale assembly of the Ensete ventricosum genome.</title>
        <authorList>
            <person name="Dussert Y."/>
            <person name="Stocks J."/>
            <person name="Wendawek A."/>
            <person name="Woldeyes F."/>
            <person name="Nichols R.A."/>
            <person name="Borrell J.S."/>
        </authorList>
    </citation>
    <scope>NUCLEOTIDE SEQUENCE [LARGE SCALE GENOMIC DNA]</scope>
    <source>
        <strain evidence="2">cv. Maze</strain>
        <tissue evidence="1">Seeds</tissue>
    </source>
</reference>
<comment type="caution">
    <text evidence="1">The sequence shown here is derived from an EMBL/GenBank/DDBJ whole genome shotgun (WGS) entry which is preliminary data.</text>
</comment>
<evidence type="ECO:0008006" key="3">
    <source>
        <dbReference type="Google" id="ProtNLM"/>
    </source>
</evidence>
<sequence>MFSFSLSSEILLCADHGNTQQRCVCHGKSESLSQLQYFNGLQTDGYLLGFQKAALVVFWVSISKCCTFRKVVQNQTGKFFSD</sequence>
<organism evidence="1 2">
    <name type="scientific">Ensete ventricosum</name>
    <name type="common">Abyssinian banana</name>
    <name type="synonym">Musa ensete</name>
    <dbReference type="NCBI Taxonomy" id="4639"/>
    <lineage>
        <taxon>Eukaryota</taxon>
        <taxon>Viridiplantae</taxon>
        <taxon>Streptophyta</taxon>
        <taxon>Embryophyta</taxon>
        <taxon>Tracheophyta</taxon>
        <taxon>Spermatophyta</taxon>
        <taxon>Magnoliopsida</taxon>
        <taxon>Liliopsida</taxon>
        <taxon>Zingiberales</taxon>
        <taxon>Musaceae</taxon>
        <taxon>Ensete</taxon>
    </lineage>
</organism>
<gene>
    <name evidence="1" type="ORF">OPV22_015216</name>
</gene>
<protein>
    <recommendedName>
        <fullName evidence="3">Metalloenzyme domain-containing protein</fullName>
    </recommendedName>
</protein>
<accession>A0AAV8RCH7</accession>
<dbReference type="AlphaFoldDB" id="A0AAV8RCH7"/>